<keyword evidence="3 6" id="KW-0805">Transcription regulation</keyword>
<evidence type="ECO:0000313" key="9">
    <source>
        <dbReference type="EMBL" id="HIU59545.1"/>
    </source>
</evidence>
<reference evidence="9" key="1">
    <citation type="submission" date="2020-10" db="EMBL/GenBank/DDBJ databases">
        <authorList>
            <person name="Gilroy R."/>
        </authorList>
    </citation>
    <scope>NUCLEOTIDE SEQUENCE</scope>
    <source>
        <strain evidence="9">11687</strain>
    </source>
</reference>
<gene>
    <name evidence="9" type="ORF">IAC57_05510</name>
</gene>
<feature type="domain" description="TACO1/YebC-like N-terminal" evidence="8">
    <location>
        <begin position="5"/>
        <end position="75"/>
    </location>
</feature>
<dbReference type="Proteomes" id="UP000824081">
    <property type="component" value="Unassembled WGS sequence"/>
</dbReference>
<dbReference type="Gene3D" id="1.10.10.200">
    <property type="match status" value="1"/>
</dbReference>
<dbReference type="FunFam" id="1.10.10.200:FF:000002">
    <property type="entry name" value="Probable transcriptional regulatory protein CLM62_37755"/>
    <property type="match status" value="1"/>
</dbReference>
<evidence type="ECO:0000256" key="4">
    <source>
        <dbReference type="ARBA" id="ARBA00023125"/>
    </source>
</evidence>
<feature type="domain" description="TACO1/YebC-like second and third" evidence="7">
    <location>
        <begin position="81"/>
        <end position="192"/>
    </location>
</feature>
<comment type="caution">
    <text evidence="9">The sequence shown here is derived from an EMBL/GenBank/DDBJ whole genome shotgun (WGS) entry which is preliminary data.</text>
</comment>
<evidence type="ECO:0000313" key="10">
    <source>
        <dbReference type="Proteomes" id="UP000824081"/>
    </source>
</evidence>
<organism evidence="9 10">
    <name type="scientific">Candidatus Scatosoma pullistercoris</name>
    <dbReference type="NCBI Taxonomy" id="2840934"/>
    <lineage>
        <taxon>Bacteria</taxon>
        <taxon>Bacillati</taxon>
        <taxon>Bacillota</taxon>
        <taxon>Clostridia</taxon>
        <taxon>Candidatus Scatosoma</taxon>
    </lineage>
</organism>
<dbReference type="InterPro" id="IPR049083">
    <property type="entry name" value="TACO1_YebC_N"/>
</dbReference>
<dbReference type="NCBIfam" id="TIGR01033">
    <property type="entry name" value="YebC/PmpR family DNA-binding transcriptional regulator"/>
    <property type="match status" value="1"/>
</dbReference>
<dbReference type="GO" id="GO:0005829">
    <property type="term" value="C:cytosol"/>
    <property type="evidence" value="ECO:0007669"/>
    <property type="project" value="TreeGrafter"/>
</dbReference>
<dbReference type="InterPro" id="IPR029072">
    <property type="entry name" value="YebC-like"/>
</dbReference>
<dbReference type="GO" id="GO:0006355">
    <property type="term" value="P:regulation of DNA-templated transcription"/>
    <property type="evidence" value="ECO:0007669"/>
    <property type="project" value="UniProtKB-UniRule"/>
</dbReference>
<keyword evidence="2 6" id="KW-0963">Cytoplasm</keyword>
<evidence type="ECO:0000259" key="8">
    <source>
        <dbReference type="Pfam" id="PF20772"/>
    </source>
</evidence>
<dbReference type="PANTHER" id="PTHR12532">
    <property type="entry name" value="TRANSLATIONAL ACTIVATOR OF CYTOCHROME C OXIDASE 1"/>
    <property type="match status" value="1"/>
</dbReference>
<keyword evidence="4 6" id="KW-0238">DNA-binding</keyword>
<feature type="domain" description="TACO1/YebC-like second and third" evidence="7">
    <location>
        <begin position="211"/>
        <end position="256"/>
    </location>
</feature>
<dbReference type="NCBIfam" id="NF009044">
    <property type="entry name" value="PRK12378.1"/>
    <property type="match status" value="1"/>
</dbReference>
<comment type="similarity">
    <text evidence="1 6">Belongs to the TACO1 family.</text>
</comment>
<proteinExistence type="inferred from homology"/>
<evidence type="ECO:0000256" key="2">
    <source>
        <dbReference type="ARBA" id="ARBA00022490"/>
    </source>
</evidence>
<reference evidence="9" key="2">
    <citation type="journal article" date="2021" name="PeerJ">
        <title>Extensive microbial diversity within the chicken gut microbiome revealed by metagenomics and culture.</title>
        <authorList>
            <person name="Gilroy R."/>
            <person name="Ravi A."/>
            <person name="Getino M."/>
            <person name="Pursley I."/>
            <person name="Horton D.L."/>
            <person name="Alikhan N.F."/>
            <person name="Baker D."/>
            <person name="Gharbi K."/>
            <person name="Hall N."/>
            <person name="Watson M."/>
            <person name="Adriaenssens E.M."/>
            <person name="Foster-Nyarko E."/>
            <person name="Jarju S."/>
            <person name="Secka A."/>
            <person name="Antonio M."/>
            <person name="Oren A."/>
            <person name="Chaudhuri R.R."/>
            <person name="La Ragione R."/>
            <person name="Hildebrand F."/>
            <person name="Pallen M.J."/>
        </authorList>
    </citation>
    <scope>NUCLEOTIDE SEQUENCE</scope>
    <source>
        <strain evidence="9">11687</strain>
    </source>
</reference>
<protein>
    <recommendedName>
        <fullName evidence="6">Probable transcriptional regulatory protein IAC57_05510</fullName>
    </recommendedName>
</protein>
<dbReference type="AlphaFoldDB" id="A0A9D1MFP8"/>
<evidence type="ECO:0000259" key="7">
    <source>
        <dbReference type="Pfam" id="PF01709"/>
    </source>
</evidence>
<comment type="subcellular location">
    <subcellularLocation>
        <location evidence="6">Cytoplasm</location>
    </subcellularLocation>
</comment>
<dbReference type="SUPFAM" id="SSF75625">
    <property type="entry name" value="YebC-like"/>
    <property type="match status" value="1"/>
</dbReference>
<dbReference type="GO" id="GO:0003677">
    <property type="term" value="F:DNA binding"/>
    <property type="evidence" value="ECO:0007669"/>
    <property type="project" value="UniProtKB-UniRule"/>
</dbReference>
<accession>A0A9D1MFP8</accession>
<name>A0A9D1MFP8_9FIRM</name>
<dbReference type="InterPro" id="IPR026564">
    <property type="entry name" value="Transcrip_reg_TACO1-like_dom3"/>
</dbReference>
<dbReference type="InterPro" id="IPR017856">
    <property type="entry name" value="Integrase-like_N"/>
</dbReference>
<keyword evidence="5 6" id="KW-0804">Transcription</keyword>
<dbReference type="HAMAP" id="MF_00693">
    <property type="entry name" value="Transcrip_reg_TACO1"/>
    <property type="match status" value="1"/>
</dbReference>
<dbReference type="Pfam" id="PF20772">
    <property type="entry name" value="TACO1_YebC_N"/>
    <property type="match status" value="1"/>
</dbReference>
<evidence type="ECO:0000256" key="3">
    <source>
        <dbReference type="ARBA" id="ARBA00023015"/>
    </source>
</evidence>
<dbReference type="NCBIfam" id="NF001030">
    <property type="entry name" value="PRK00110.1"/>
    <property type="match status" value="1"/>
</dbReference>
<evidence type="ECO:0000256" key="1">
    <source>
        <dbReference type="ARBA" id="ARBA00008724"/>
    </source>
</evidence>
<dbReference type="InterPro" id="IPR048300">
    <property type="entry name" value="TACO1_YebC-like_2nd/3rd_dom"/>
</dbReference>
<evidence type="ECO:0000256" key="5">
    <source>
        <dbReference type="ARBA" id="ARBA00023163"/>
    </source>
</evidence>
<dbReference type="PANTHER" id="PTHR12532:SF6">
    <property type="entry name" value="TRANSCRIPTIONAL REGULATORY PROTEIN YEBC-RELATED"/>
    <property type="match status" value="1"/>
</dbReference>
<evidence type="ECO:0000256" key="6">
    <source>
        <dbReference type="HAMAP-Rule" id="MF_00693"/>
    </source>
</evidence>
<dbReference type="InterPro" id="IPR002876">
    <property type="entry name" value="Transcrip_reg_TACO1-like"/>
</dbReference>
<dbReference type="Gene3D" id="3.30.70.980">
    <property type="match status" value="2"/>
</dbReference>
<dbReference type="EMBL" id="DVMZ01000145">
    <property type="protein sequence ID" value="HIU59545.1"/>
    <property type="molecule type" value="Genomic_DNA"/>
</dbReference>
<sequence length="264" mass="29098">MSGHSKWHNIQAKKGKADAARGRIFTKLGREIAVAAKNNPNPDTNSKLADVIAKAKAANMPNDNIMRSIKKAAGEMNGSDYKELTYEGYGPAGSAVIITTLTDNNNRTASDVRAVMGKHGGSMGNTGCVSYNFDNKGYIVVEKTVELDEDTMTEYALEAGADDVVAGEDVYEIFTTPENFSAVRKYLEDKNAELMAAAPKARRNDEEEPKIRFVQAEIAMIPQNKITLPEDKVKTFENMLEALEELDDVQEVYHNVDLPDEEEE</sequence>
<dbReference type="Pfam" id="PF01709">
    <property type="entry name" value="Transcrip_reg"/>
    <property type="match status" value="2"/>
</dbReference>